<evidence type="ECO:0000256" key="4">
    <source>
        <dbReference type="RuleBase" id="RU361153"/>
    </source>
</evidence>
<keyword evidence="3 4" id="KW-0326">Glycosidase</keyword>
<dbReference type="FunFam" id="3.20.20.80:FF:000100">
    <property type="entry name" value="Glycoside hydrolase superfamily"/>
    <property type="match status" value="1"/>
</dbReference>
<dbReference type="Gene3D" id="3.20.20.80">
    <property type="entry name" value="Glycosidases"/>
    <property type="match status" value="1"/>
</dbReference>
<name>A0AAF0J2Q8_9BASI</name>
<feature type="domain" description="Glycoside hydrolase family 5" evidence="5">
    <location>
        <begin position="103"/>
        <end position="383"/>
    </location>
</feature>
<organism evidence="6 7">
    <name type="scientific">Malassezia nana</name>
    <dbReference type="NCBI Taxonomy" id="180528"/>
    <lineage>
        <taxon>Eukaryota</taxon>
        <taxon>Fungi</taxon>
        <taxon>Dikarya</taxon>
        <taxon>Basidiomycota</taxon>
        <taxon>Ustilaginomycotina</taxon>
        <taxon>Malasseziomycetes</taxon>
        <taxon>Malasseziales</taxon>
        <taxon>Malasseziaceae</taxon>
        <taxon>Malassezia</taxon>
    </lineage>
</organism>
<dbReference type="GO" id="GO:0009251">
    <property type="term" value="P:glucan catabolic process"/>
    <property type="evidence" value="ECO:0007669"/>
    <property type="project" value="TreeGrafter"/>
</dbReference>
<evidence type="ECO:0000256" key="3">
    <source>
        <dbReference type="ARBA" id="ARBA00023295"/>
    </source>
</evidence>
<comment type="similarity">
    <text evidence="1 4">Belongs to the glycosyl hydrolase 5 (cellulase A) family.</text>
</comment>
<evidence type="ECO:0000313" key="6">
    <source>
        <dbReference type="EMBL" id="WFD27262.1"/>
    </source>
</evidence>
<evidence type="ECO:0000313" key="7">
    <source>
        <dbReference type="Proteomes" id="UP001213623"/>
    </source>
</evidence>
<dbReference type="PANTHER" id="PTHR31297:SF43">
    <property type="entry name" value="GLUCAN 1,3-BETA-GLUCOSIDASE 3"/>
    <property type="match status" value="1"/>
</dbReference>
<accession>A0AAF0J2Q8</accession>
<evidence type="ECO:0000259" key="5">
    <source>
        <dbReference type="Pfam" id="PF00150"/>
    </source>
</evidence>
<dbReference type="AlphaFoldDB" id="A0AAF0J2Q8"/>
<evidence type="ECO:0000256" key="2">
    <source>
        <dbReference type="ARBA" id="ARBA00022801"/>
    </source>
</evidence>
<dbReference type="GO" id="GO:0009986">
    <property type="term" value="C:cell surface"/>
    <property type="evidence" value="ECO:0007669"/>
    <property type="project" value="TreeGrafter"/>
</dbReference>
<dbReference type="SUPFAM" id="SSF51445">
    <property type="entry name" value="(Trans)glycosidases"/>
    <property type="match status" value="1"/>
</dbReference>
<reference evidence="6" key="1">
    <citation type="submission" date="2023-03" db="EMBL/GenBank/DDBJ databases">
        <title>Mating type loci evolution in Malassezia.</title>
        <authorList>
            <person name="Coelho M.A."/>
        </authorList>
    </citation>
    <scope>NUCLEOTIDE SEQUENCE</scope>
    <source>
        <strain evidence="6">CBS 9557</strain>
    </source>
</reference>
<dbReference type="GO" id="GO:0005576">
    <property type="term" value="C:extracellular region"/>
    <property type="evidence" value="ECO:0007669"/>
    <property type="project" value="TreeGrafter"/>
</dbReference>
<dbReference type="InterPro" id="IPR017853">
    <property type="entry name" value="GH"/>
</dbReference>
<dbReference type="EMBL" id="CP119895">
    <property type="protein sequence ID" value="WFD27262.1"/>
    <property type="molecule type" value="Genomic_DNA"/>
</dbReference>
<sequence length="514" mass="57697">MPNIFEKIHDKLSSGSKKTQLPDNIPSYNQPLDQRAMYQLRLQRGVNLGSWFALEGWLTGSVCRHGKDPKQSDLDVVCGMKPEDAKKTLEHHWDHFIDDGDWKWMAGHGISAVRLPINYVHFVAGDSNRAKLLKGTDFASYAEVYQGAWSRIETAIKKAASHKIGVLIDLHGAPGGQNKDAHSGKSDGKVNFFNGIHAGSNKKTTIKILVELAEAVADYENVIGLELINEPENHSSLEEFYNDAIKAIRSSNNSNVARLPLYLGDAWNAHHYAKYVGKNGDAGNPLVSDHHLYRCFTKKDHQTSAEDHARAMDVKQGDSANFLSSIADETGGNIIIGEWSAALNPGSLKDCASKSEAKKAWGMSQWWAYEQFTSGYFYWTLKKEGGPDPGWCFYTAVEKGIMPQNINPLQSSRHRSPQEMQQACDQVMEPLFQGHCNYWNSHNHQGQHENYKLGFHTAWSDSMSFLQQGTEPGLKQTLCKLRYASFEPHGGKEAWEFEHGYKQGLKAFKSFLYQ</sequence>
<dbReference type="GO" id="GO:0046557">
    <property type="term" value="F:glucan endo-1,6-beta-glucosidase activity"/>
    <property type="evidence" value="ECO:0007669"/>
    <property type="project" value="TreeGrafter"/>
</dbReference>
<keyword evidence="2 4" id="KW-0378">Hydrolase</keyword>
<dbReference type="PANTHER" id="PTHR31297">
    <property type="entry name" value="GLUCAN ENDO-1,6-BETA-GLUCOSIDASE B"/>
    <property type="match status" value="1"/>
</dbReference>
<dbReference type="GO" id="GO:0005737">
    <property type="term" value="C:cytoplasm"/>
    <property type="evidence" value="ECO:0007669"/>
    <property type="project" value="UniProtKB-ARBA"/>
</dbReference>
<dbReference type="Proteomes" id="UP001213623">
    <property type="component" value="Chromosome 4"/>
</dbReference>
<evidence type="ECO:0000256" key="1">
    <source>
        <dbReference type="ARBA" id="ARBA00005641"/>
    </source>
</evidence>
<dbReference type="InterPro" id="IPR050386">
    <property type="entry name" value="Glycosyl_hydrolase_5"/>
</dbReference>
<gene>
    <name evidence="6" type="ORF">MNAN1_002258</name>
</gene>
<keyword evidence="7" id="KW-1185">Reference proteome</keyword>
<dbReference type="InterPro" id="IPR001547">
    <property type="entry name" value="Glyco_hydro_5"/>
</dbReference>
<proteinExistence type="inferred from homology"/>
<protein>
    <recommendedName>
        <fullName evidence="5">Glycoside hydrolase family 5 domain-containing protein</fullName>
    </recommendedName>
</protein>
<dbReference type="Pfam" id="PF00150">
    <property type="entry name" value="Cellulase"/>
    <property type="match status" value="1"/>
</dbReference>